<dbReference type="RefSeq" id="WP_257924330.1">
    <property type="nucleotide sequence ID" value="NZ_JAMXQV010000021.1"/>
</dbReference>
<evidence type="ECO:0000313" key="2">
    <source>
        <dbReference type="EMBL" id="MCR6487764.1"/>
    </source>
</evidence>
<gene>
    <name evidence="2" type="ORF">M8542_33560</name>
</gene>
<proteinExistence type="predicted"/>
<sequence length="402" mass="43911">MVEPFNVYSPVDVPAGELPALPRVFVSHRNLDKPLAEAVTAVLDRLGVHYWFDRDDVDSQAAAALGMVGDQQLVHAIERGVRHCTHLLGLLSAATAGSWWVPYEIGFSRSARIPVSYLVLPSIRSMAGLPEYVRLGANFWSADELVRWAGGLAEGRRGGVDGAVADGLTGFVPRLPPAPAVAELAARAVAAIGLLATPAVQATLALTRTDRFQWLPSAGGLVRDLAYDLLAPPAFHDVAAGTISAREEALLRSVAAAPTWHRVLAQAAPALSYAPDVEGWRYERYRNPPVHWLQGLTPGQLQERLHRFFVVDDLDGRSRLATREEFKEEFDRVLRDGVTGDERSLGVLLNPLFGFTPADRPVYWRVLAVQYELYHRILGTTAPPGVFDEPTSALARRVADRG</sequence>
<dbReference type="SUPFAM" id="SSF52200">
    <property type="entry name" value="Toll/Interleukin receptor TIR domain"/>
    <property type="match status" value="1"/>
</dbReference>
<dbReference type="InterPro" id="IPR000157">
    <property type="entry name" value="TIR_dom"/>
</dbReference>
<evidence type="ECO:0000259" key="1">
    <source>
        <dbReference type="Pfam" id="PF13676"/>
    </source>
</evidence>
<feature type="domain" description="TIR" evidence="1">
    <location>
        <begin position="24"/>
        <end position="109"/>
    </location>
</feature>
<evidence type="ECO:0000313" key="3">
    <source>
        <dbReference type="Proteomes" id="UP001144096"/>
    </source>
</evidence>
<dbReference type="GO" id="GO:0007165">
    <property type="term" value="P:signal transduction"/>
    <property type="evidence" value="ECO:0007669"/>
    <property type="project" value="InterPro"/>
</dbReference>
<accession>A0A9X2SML7</accession>
<protein>
    <submittedName>
        <fullName evidence="2">Toll/interleukin-1 receptor domain-containing protein</fullName>
    </submittedName>
</protein>
<reference evidence="2" key="1">
    <citation type="submission" date="2022-06" db="EMBL/GenBank/DDBJ databases">
        <title>Amycolatopsis iheyaensis sp. nov., a new species of the genus Amycolatopsis isolated from soil in Iheya island, Japan.</title>
        <authorList>
            <person name="Ngamcharungchit C."/>
            <person name="Kanto H."/>
            <person name="Take A."/>
            <person name="Intra B."/>
            <person name="Matsumoto A."/>
            <person name="Panbangred W."/>
            <person name="Inahashi Y."/>
        </authorList>
    </citation>
    <scope>NUCLEOTIDE SEQUENCE</scope>
    <source>
        <strain evidence="2">OK19-0408</strain>
    </source>
</reference>
<dbReference type="Pfam" id="PF13676">
    <property type="entry name" value="TIR_2"/>
    <property type="match status" value="1"/>
</dbReference>
<keyword evidence="2" id="KW-0675">Receptor</keyword>
<dbReference type="Gene3D" id="3.40.50.10140">
    <property type="entry name" value="Toll/interleukin-1 receptor homology (TIR) domain"/>
    <property type="match status" value="1"/>
</dbReference>
<comment type="caution">
    <text evidence="2">The sequence shown here is derived from an EMBL/GenBank/DDBJ whole genome shotgun (WGS) entry which is preliminary data.</text>
</comment>
<dbReference type="InterPro" id="IPR035897">
    <property type="entry name" value="Toll_tir_struct_dom_sf"/>
</dbReference>
<keyword evidence="3" id="KW-1185">Reference proteome</keyword>
<dbReference type="AlphaFoldDB" id="A0A9X2SML7"/>
<dbReference type="EMBL" id="JAMXQV010000021">
    <property type="protein sequence ID" value="MCR6487764.1"/>
    <property type="molecule type" value="Genomic_DNA"/>
</dbReference>
<organism evidence="2 3">
    <name type="scientific">Amycolatopsis iheyensis</name>
    <dbReference type="NCBI Taxonomy" id="2945988"/>
    <lineage>
        <taxon>Bacteria</taxon>
        <taxon>Bacillati</taxon>
        <taxon>Actinomycetota</taxon>
        <taxon>Actinomycetes</taxon>
        <taxon>Pseudonocardiales</taxon>
        <taxon>Pseudonocardiaceae</taxon>
        <taxon>Amycolatopsis</taxon>
    </lineage>
</organism>
<dbReference type="Proteomes" id="UP001144096">
    <property type="component" value="Unassembled WGS sequence"/>
</dbReference>
<name>A0A9X2SML7_9PSEU</name>